<dbReference type="GO" id="GO:0015035">
    <property type="term" value="F:protein-disulfide reductase activity"/>
    <property type="evidence" value="ECO:0007669"/>
    <property type="project" value="InterPro"/>
</dbReference>
<keyword evidence="8 12" id="KW-0472">Membrane</keyword>
<evidence type="ECO:0000256" key="12">
    <source>
        <dbReference type="SAM" id="Phobius"/>
    </source>
</evidence>
<dbReference type="PANTHER" id="PTHR43469">
    <property type="entry name" value="DISULFIDE FORMATION PROTEIN-RELATED"/>
    <property type="match status" value="1"/>
</dbReference>
<dbReference type="InterPro" id="IPR023380">
    <property type="entry name" value="DsbB-like_sf"/>
</dbReference>
<dbReference type="GO" id="GO:0006457">
    <property type="term" value="P:protein folding"/>
    <property type="evidence" value="ECO:0007669"/>
    <property type="project" value="InterPro"/>
</dbReference>
<evidence type="ECO:0000256" key="4">
    <source>
        <dbReference type="ARBA" id="ARBA00022692"/>
    </source>
</evidence>
<evidence type="ECO:0000313" key="13">
    <source>
        <dbReference type="EMBL" id="OHA93173.1"/>
    </source>
</evidence>
<feature type="transmembrane region" description="Helical" evidence="12">
    <location>
        <begin position="40"/>
        <end position="58"/>
    </location>
</feature>
<evidence type="ECO:0000256" key="8">
    <source>
        <dbReference type="ARBA" id="ARBA00023136"/>
    </source>
</evidence>
<feature type="transmembrane region" description="Helical" evidence="12">
    <location>
        <begin position="65"/>
        <end position="84"/>
    </location>
</feature>
<evidence type="ECO:0000256" key="5">
    <source>
        <dbReference type="ARBA" id="ARBA00022982"/>
    </source>
</evidence>
<dbReference type="PIRSF" id="PIRSF036659">
    <property type="entry name" value="BdbC"/>
    <property type="match status" value="1"/>
</dbReference>
<keyword evidence="6 12" id="KW-1133">Transmembrane helix</keyword>
<evidence type="ECO:0000313" key="14">
    <source>
        <dbReference type="Proteomes" id="UP000179264"/>
    </source>
</evidence>
<dbReference type="InterPro" id="IPR003752">
    <property type="entry name" value="DiS_bond_form_DsbB/BdbC"/>
</dbReference>
<name>A0A1G2T7D0_9BACT</name>
<feature type="transmembrane region" description="Helical" evidence="12">
    <location>
        <begin position="114"/>
        <end position="135"/>
    </location>
</feature>
<dbReference type="SUPFAM" id="SSF158442">
    <property type="entry name" value="DsbB-like"/>
    <property type="match status" value="1"/>
</dbReference>
<keyword evidence="5" id="KW-0249">Electron transport</keyword>
<organism evidence="13 14">
    <name type="scientific">Candidatus Zambryskibacteria bacterium RIFCSPHIGHO2_02_38_10.5</name>
    <dbReference type="NCBI Taxonomy" id="1802742"/>
    <lineage>
        <taxon>Bacteria</taxon>
        <taxon>Candidatus Zambryskiibacteriota</taxon>
    </lineage>
</organism>
<dbReference type="Proteomes" id="UP000179264">
    <property type="component" value="Unassembled WGS sequence"/>
</dbReference>
<dbReference type="EMBL" id="MHVL01000026">
    <property type="protein sequence ID" value="OHA93173.1"/>
    <property type="molecule type" value="Genomic_DNA"/>
</dbReference>
<keyword evidence="7" id="KW-0560">Oxidoreductase</keyword>
<proteinExistence type="inferred from homology"/>
<dbReference type="Pfam" id="PF02600">
    <property type="entry name" value="DsbB"/>
    <property type="match status" value="1"/>
</dbReference>
<evidence type="ECO:0000256" key="11">
    <source>
        <dbReference type="ARBA" id="ARBA00023284"/>
    </source>
</evidence>
<keyword evidence="11" id="KW-0676">Redox-active center</keyword>
<reference evidence="13 14" key="1">
    <citation type="journal article" date="2016" name="Nat. Commun.">
        <title>Thousands of microbial genomes shed light on interconnected biogeochemical processes in an aquifer system.</title>
        <authorList>
            <person name="Anantharaman K."/>
            <person name="Brown C.T."/>
            <person name="Hug L.A."/>
            <person name="Sharon I."/>
            <person name="Castelle C.J."/>
            <person name="Probst A.J."/>
            <person name="Thomas B.C."/>
            <person name="Singh A."/>
            <person name="Wilkins M.J."/>
            <person name="Karaoz U."/>
            <person name="Brodie E.L."/>
            <person name="Williams K.H."/>
            <person name="Hubbard S.S."/>
            <person name="Banfield J.F."/>
        </authorList>
    </citation>
    <scope>NUCLEOTIDE SEQUENCE [LARGE SCALE GENOMIC DNA]</scope>
</reference>
<evidence type="ECO:0000256" key="6">
    <source>
        <dbReference type="ARBA" id="ARBA00022989"/>
    </source>
</evidence>
<keyword evidence="3" id="KW-0813">Transport</keyword>
<gene>
    <name evidence="13" type="ORF">A2W58_02960</name>
</gene>
<evidence type="ECO:0000256" key="3">
    <source>
        <dbReference type="ARBA" id="ARBA00022448"/>
    </source>
</evidence>
<accession>A0A1G2T7D0</accession>
<comment type="similarity">
    <text evidence="2">Belongs to the DsbB family. BdbC subfamily.</text>
</comment>
<dbReference type="GO" id="GO:0016020">
    <property type="term" value="C:membrane"/>
    <property type="evidence" value="ECO:0007669"/>
    <property type="project" value="UniProtKB-SubCell"/>
</dbReference>
<evidence type="ECO:0008006" key="15">
    <source>
        <dbReference type="Google" id="ProtNLM"/>
    </source>
</evidence>
<evidence type="ECO:0000256" key="7">
    <source>
        <dbReference type="ARBA" id="ARBA00023002"/>
    </source>
</evidence>
<comment type="caution">
    <text evidence="13">The sequence shown here is derived from an EMBL/GenBank/DDBJ whole genome shotgun (WGS) entry which is preliminary data.</text>
</comment>
<comment type="subcellular location">
    <subcellularLocation>
        <location evidence="1">Membrane</location>
        <topology evidence="1">Multi-pass membrane protein</topology>
    </subcellularLocation>
</comment>
<keyword evidence="4 12" id="KW-0812">Transmembrane</keyword>
<evidence type="ECO:0000256" key="1">
    <source>
        <dbReference type="ARBA" id="ARBA00004141"/>
    </source>
</evidence>
<evidence type="ECO:0000256" key="10">
    <source>
        <dbReference type="ARBA" id="ARBA00023186"/>
    </source>
</evidence>
<evidence type="ECO:0000256" key="2">
    <source>
        <dbReference type="ARBA" id="ARBA00007602"/>
    </source>
</evidence>
<feature type="transmembrane region" description="Helical" evidence="12">
    <location>
        <begin position="9"/>
        <end position="28"/>
    </location>
</feature>
<dbReference type="InterPro" id="IPR012187">
    <property type="entry name" value="Disulphide_bond_form_BdbC"/>
</dbReference>
<keyword evidence="9" id="KW-1015">Disulfide bond</keyword>
<protein>
    <recommendedName>
        <fullName evidence="15">2-oxoglutarate dehydrogenase</fullName>
    </recommendedName>
</protein>
<sequence>MYDFVYKQVLLLLFLTSLSAVIGSLAYSNILGFPPCELCWIQRIFMYPQVILVFMAMIKRDKNIVDYLLPLSIIGALVSLYQSLTSWGYFTSLLGCTSAGGACSKVYVLEYGYITIPFMAFTVFVYLIVISIIYYKAKKEVLTI</sequence>
<evidence type="ECO:0000256" key="9">
    <source>
        <dbReference type="ARBA" id="ARBA00023157"/>
    </source>
</evidence>
<dbReference type="Gene3D" id="1.20.1550.10">
    <property type="entry name" value="DsbB-like"/>
    <property type="match status" value="1"/>
</dbReference>
<keyword evidence="10" id="KW-0143">Chaperone</keyword>
<dbReference type="PANTHER" id="PTHR43469:SF1">
    <property type="entry name" value="SPBETA PROPHAGE-DERIVED DISULFIDE BOND FORMATION PROTEIN B"/>
    <property type="match status" value="1"/>
</dbReference>
<dbReference type="AlphaFoldDB" id="A0A1G2T7D0"/>